<accession>A0AAN4UBZ9</accession>
<evidence type="ECO:0000256" key="1">
    <source>
        <dbReference type="ARBA" id="ARBA00022741"/>
    </source>
</evidence>
<gene>
    <name evidence="4" type="ORF">TK11N_15030</name>
    <name evidence="5" type="ORF">TK2N_14760</name>
</gene>
<organism evidence="5 6">
    <name type="scientific">Tetragenococcus koreensis</name>
    <dbReference type="NCBI Taxonomy" id="290335"/>
    <lineage>
        <taxon>Bacteria</taxon>
        <taxon>Bacillati</taxon>
        <taxon>Bacillota</taxon>
        <taxon>Bacilli</taxon>
        <taxon>Lactobacillales</taxon>
        <taxon>Enterococcaceae</taxon>
        <taxon>Tetragenococcus</taxon>
    </lineage>
</organism>
<dbReference type="GO" id="GO:0005737">
    <property type="term" value="C:cytoplasm"/>
    <property type="evidence" value="ECO:0007669"/>
    <property type="project" value="TreeGrafter"/>
</dbReference>
<keyword evidence="1" id="KW-0547">Nucleotide-binding</keyword>
<dbReference type="RefSeq" id="WP_202584072.1">
    <property type="nucleotide sequence ID" value="NZ_BKBO01000022.1"/>
</dbReference>
<dbReference type="Gene3D" id="1.25.40.10">
    <property type="entry name" value="Tetratricopeptide repeat domain"/>
    <property type="match status" value="2"/>
</dbReference>
<dbReference type="GO" id="GO:0004016">
    <property type="term" value="F:adenylate cyclase activity"/>
    <property type="evidence" value="ECO:0007669"/>
    <property type="project" value="TreeGrafter"/>
</dbReference>
<dbReference type="EMBL" id="BKBQ01000021">
    <property type="protein sequence ID" value="GEQ54632.1"/>
    <property type="molecule type" value="Genomic_DNA"/>
</dbReference>
<reference evidence="5" key="1">
    <citation type="submission" date="2019-08" db="EMBL/GenBank/DDBJ databases">
        <authorList>
            <person name="Ishikawa M."/>
            <person name="Suzuki T."/>
            <person name="Matsutani M."/>
        </authorList>
    </citation>
    <scope>NUCLEOTIDE SEQUENCE</scope>
    <source>
        <strain evidence="5">7C1</strain>
        <strain evidence="4">8C4</strain>
    </source>
</reference>
<dbReference type="InterPro" id="IPR041664">
    <property type="entry name" value="AAA_16"/>
</dbReference>
<dbReference type="PANTHER" id="PTHR16305:SF28">
    <property type="entry name" value="GUANYLATE CYCLASE DOMAIN-CONTAINING PROTEIN"/>
    <property type="match status" value="1"/>
</dbReference>
<evidence type="ECO:0000313" key="5">
    <source>
        <dbReference type="EMBL" id="GEQ54632.1"/>
    </source>
</evidence>
<dbReference type="SUPFAM" id="SSF48452">
    <property type="entry name" value="TPR-like"/>
    <property type="match status" value="2"/>
</dbReference>
<reference evidence="5" key="2">
    <citation type="journal article" date="2020" name="Int. Dairy J.">
        <title>Lactic acid bacterial diversity in Brie cheese focusing on salt concentration and pH of isolation medium and characterisation of halophilic and alkaliphilic lactic acid bacterial isolates.</title>
        <authorList>
            <person name="Unno R."/>
            <person name="Matsutani M."/>
            <person name="Suzuki T."/>
            <person name="Kodama K."/>
            <person name="Matsushita H."/>
            <person name="Yamasato K."/>
            <person name="Koizumi Y."/>
            <person name="Ishikawa M."/>
        </authorList>
    </citation>
    <scope>NUCLEOTIDE SEQUENCE</scope>
    <source>
        <strain evidence="5">7C1</strain>
        <strain evidence="4">8C4</strain>
    </source>
</reference>
<evidence type="ECO:0000256" key="2">
    <source>
        <dbReference type="ARBA" id="ARBA00022840"/>
    </source>
</evidence>
<dbReference type="Pfam" id="PF13191">
    <property type="entry name" value="AAA_16"/>
    <property type="match status" value="1"/>
</dbReference>
<dbReference type="AlphaFoldDB" id="A0AAN4UBZ9"/>
<dbReference type="InterPro" id="IPR005158">
    <property type="entry name" value="BTAD"/>
</dbReference>
<proteinExistence type="predicted"/>
<feature type="domain" description="Bacterial transcriptional activator" evidence="3">
    <location>
        <begin position="98"/>
        <end position="230"/>
    </location>
</feature>
<dbReference type="SUPFAM" id="SSF52540">
    <property type="entry name" value="P-loop containing nucleoside triphosphate hydrolases"/>
    <property type="match status" value="1"/>
</dbReference>
<dbReference type="PANTHER" id="PTHR16305">
    <property type="entry name" value="TESTICULAR SOLUBLE ADENYLYL CYCLASE"/>
    <property type="match status" value="1"/>
</dbReference>
<dbReference type="Proteomes" id="UP000886607">
    <property type="component" value="Unassembled WGS sequence"/>
</dbReference>
<evidence type="ECO:0000313" key="7">
    <source>
        <dbReference type="Proteomes" id="UP000886607"/>
    </source>
</evidence>
<dbReference type="Proteomes" id="UP000886597">
    <property type="component" value="Unassembled WGS sequence"/>
</dbReference>
<keyword evidence="7" id="KW-1185">Reference proteome</keyword>
<dbReference type="SMART" id="SM01043">
    <property type="entry name" value="BTAD"/>
    <property type="match status" value="1"/>
</dbReference>
<dbReference type="GO" id="GO:0005524">
    <property type="term" value="F:ATP binding"/>
    <property type="evidence" value="ECO:0007669"/>
    <property type="project" value="UniProtKB-KW"/>
</dbReference>
<keyword evidence="2" id="KW-0067">ATP-binding</keyword>
<dbReference type="EMBL" id="BKBO01000022">
    <property type="protein sequence ID" value="GEQ49651.1"/>
    <property type="molecule type" value="Genomic_DNA"/>
</dbReference>
<dbReference type="InterPro" id="IPR027417">
    <property type="entry name" value="P-loop_NTPase"/>
</dbReference>
<evidence type="ECO:0000259" key="3">
    <source>
        <dbReference type="SMART" id="SM01043"/>
    </source>
</evidence>
<evidence type="ECO:0000313" key="4">
    <source>
        <dbReference type="EMBL" id="GEQ49651.1"/>
    </source>
</evidence>
<protein>
    <submittedName>
        <fullName evidence="5">LuxR family transcriptional regulator</fullName>
    </submittedName>
</protein>
<sequence>MKAILELELLGAPSIFVKGKPIFFSFAKVSALLYYLAINKFSTRDEVAGLLWPNMPDKSAKKNLRNTIYQANKELGAEYILSPNKANLQMNKELLVQSDTDKFLLNPSEHLDLYKDEFLKGFFVKNAEEFNEWVEKSRKFFEQKFIQSSYQKVVNDIQEKRTIGVEKNIRRLIALDEYDERNYQLLMQFYQSTNRNSKVIETYYELSNLLSQDLGIQPNELTQKIYNQTLDLVKQKKKQKEVSKNISFFGRAEEIQTIDINLNDFFLGNTYQSIVVEGEFGVGKSSLCELILKREFEAKKVFKITCFKSEQTFPLNAWQNIVQQMNFIVKEKHLATSSEWENFCEKVSLNPEIMGPLITDKKIDVNSISFFTRLISEVLKKISEHFNIIIFIENFQWIDSWSLSLLTSLMLHQKYCFFLLTVHKNSRNEIQDFLHTIAHYNKASIIELEPFNKREVKQIMQNSLPKKQMITPTLIKQLYNESEGKPLFLTEYINQLKMGSRLNFLTINIKEALDFLLVDVENTEKKILEVMSYFKEGSPLSIIEDILQLTEQEILVKIISLEKKSILIESTSDNKLSFYFVHSKLRQYIYEKQTIAQRRIMHEKIANALAGKLEKNNDRNSLLLLIAEHYEKAEKKLKAIDYELSYLQSILYFQHELFPVFDEYSYPVNNFMSKPMKKSLELGSLQTIEKRLEILESEYSQEEEFHLLLMKFLYLQGRYFINHDNYDRGIASIQQVISKAKEYHNDRYLIRGYRQMVYYSIQTDNALEMEHYNNQAMNVAIKLNDYESVGILLRLQGLQNLMIGKLTEAKRLFQESINALTISIEVKDRYVSNIAAAYDYLAEIERLEENYEKAIYYQKKAIKLCEGTSFTTSLVIFYVNIGVTLFVKQDLSQSEYYLKKADKIYEELTLPWKRVEKDVFLALIKLQRKNEQEVLVILRRVNNYFSHLTNSRDKGIVYFLNAVVKYMLDKGIVNCYQMSSLLEEEQTFYYKKTIENLSPYRDSYELNYLNQMYQNNL</sequence>
<dbReference type="Gene3D" id="3.40.50.300">
    <property type="entry name" value="P-loop containing nucleotide triphosphate hydrolases"/>
    <property type="match status" value="1"/>
</dbReference>
<dbReference type="Pfam" id="PF03704">
    <property type="entry name" value="BTAD"/>
    <property type="match status" value="1"/>
</dbReference>
<name>A0AAN4UBZ9_9ENTE</name>
<dbReference type="InterPro" id="IPR011990">
    <property type="entry name" value="TPR-like_helical_dom_sf"/>
</dbReference>
<comment type="caution">
    <text evidence="5">The sequence shown here is derived from an EMBL/GenBank/DDBJ whole genome shotgun (WGS) entry which is preliminary data.</text>
</comment>
<evidence type="ECO:0000313" key="6">
    <source>
        <dbReference type="Proteomes" id="UP000886597"/>
    </source>
</evidence>